<dbReference type="Pfam" id="PF10373">
    <property type="entry name" value="EST1_DNA_bind"/>
    <property type="match status" value="1"/>
</dbReference>
<sequence>MSTAAAAPIIGNDYAAAQSLPMIGCEVYKLHVGWMMTVPMDSSSAPTSQELAQRLFKKNIELENGLRKSAQAKIPSDPNVWLQMRENYEAIILEDHEFSEKHEVEFMLWQLHYRRIEEFRLHINAAKSTGLTGTQVGRGSARPDRIKKIRSAFKSFLSESTGFYHDLILKIRAKYGLPLGYFSEGTDSQIILSKDEKKSVEMKKGLLSCHRCLIYLGDLARYKGMYGEGDSIIREFTAASSYYMQAASLYPSSGNPHHQLAILASYSNDDLVTTYRYFRSLAVDNPFSTARDNLIIAFEKDPSMASDCCHQLWTAVGDGFRKFVLMVNRQKVAQLPSAKTAASNAFPPRSTGRGRGRGDARLLAKDSNMESTIKEQELSTADIFRAFSTRFVRLHGILFTRTSLETFGDVFSSVISDLHELLAAGLEEAFNFGIDAVENGLVVVRLVSILIFTVHNVNRDAGGQSYAEILQRSVLFQNAFTASFEFVGHMLKRCIELRDISSSFLLPGIMVFIEWLACHPDIAAGFDVKEKQATARTFFWDQCVALMNALLSSGHGYVDSYEDETCFSDMNHYEEGEIGNRLALWEDFELRGFLPLVQAHLILDFSRKPSIGGDGTNRERRARVQRIFAAGKALMNVVRIDQQGFYFDRLLRKFVFGIEPPAFVGDMHAGFADAPEQNVLNHDSSVESISNLGGSQSSVTDFGLAPVKALLHVDAEEDEEEIVFRPAANEKFPNIVVSAPAYETVQPVHVASTGDWDGSVHSFPFVDTRMSNGTGMSHSFRFVDTQLSNELNASSQQRTSMPIISSQPLLNLDINTSKWLMEKEAMLSDRFKNMNIGNGLMFQGGLSTFNPTTFPPPAIVSTCGLLSNQVNVSDTIIPSPLDSIVPAGAITTGLPVRTPAALPTVSKKNPVSRPVRHFGPPPGFSPASSKLQAGSIHDLATKDQQLHIDDYSWLDDYQPSSTKALMETSVSHASVMHPHLSADNSNTFGGVTNFPFPGKQTPLMQNDVTNEKRWQDFQLFEHMKPFAEQNLPHTNLRPAKLPEQYQTQSMWSGNYFVLEQQQQTCKWVRVTKGMGLSSDAVILMLLKVLLDHE</sequence>
<protein>
    <recommendedName>
        <fullName evidence="6">Protein SMG7</fullName>
    </recommendedName>
</protein>
<dbReference type="Gene3D" id="1.25.40.10">
    <property type="entry name" value="Tetratricopeptide repeat domain"/>
    <property type="match status" value="1"/>
</dbReference>
<dbReference type="SUPFAM" id="SSF48452">
    <property type="entry name" value="TPR-like"/>
    <property type="match status" value="1"/>
</dbReference>
<gene>
    <name evidence="4" type="ORF">IEQ34_021825</name>
</gene>
<comment type="caution">
    <text evidence="4">The sequence shown here is derived from an EMBL/GenBank/DDBJ whole genome shotgun (WGS) entry which is preliminary data.</text>
</comment>
<keyword evidence="5" id="KW-1185">Reference proteome</keyword>
<evidence type="ECO:0008006" key="6">
    <source>
        <dbReference type="Google" id="ProtNLM"/>
    </source>
</evidence>
<proteinExistence type="predicted"/>
<evidence type="ECO:0000256" key="1">
    <source>
        <dbReference type="ARBA" id="ARBA00022737"/>
    </source>
</evidence>
<reference evidence="4 5" key="1">
    <citation type="journal article" date="2021" name="Hortic Res">
        <title>Chromosome-scale assembly of the Dendrobium chrysotoxum genome enhances the understanding of orchid evolution.</title>
        <authorList>
            <person name="Zhang Y."/>
            <person name="Zhang G.Q."/>
            <person name="Zhang D."/>
            <person name="Liu X.D."/>
            <person name="Xu X.Y."/>
            <person name="Sun W.H."/>
            <person name="Yu X."/>
            <person name="Zhu X."/>
            <person name="Wang Z.W."/>
            <person name="Zhao X."/>
            <person name="Zhong W.Y."/>
            <person name="Chen H."/>
            <person name="Yin W.L."/>
            <person name="Huang T."/>
            <person name="Niu S.C."/>
            <person name="Liu Z.J."/>
        </authorList>
    </citation>
    <scope>NUCLEOTIDE SEQUENCE [LARGE SCALE GENOMIC DNA]</scope>
    <source>
        <strain evidence="4">Lindl</strain>
    </source>
</reference>
<feature type="domain" description="DNA/RNA-binding" evidence="2">
    <location>
        <begin position="239"/>
        <end position="599"/>
    </location>
</feature>
<dbReference type="GO" id="GO:0070034">
    <property type="term" value="F:telomerase RNA binding"/>
    <property type="evidence" value="ECO:0007669"/>
    <property type="project" value="TreeGrafter"/>
</dbReference>
<name>A0AAV7FXE5_DENCH</name>
<dbReference type="GO" id="GO:0005697">
    <property type="term" value="C:telomerase holoenzyme complex"/>
    <property type="evidence" value="ECO:0007669"/>
    <property type="project" value="TreeGrafter"/>
</dbReference>
<dbReference type="InterPro" id="IPR019458">
    <property type="entry name" value="Est1-like_N"/>
</dbReference>
<dbReference type="EMBL" id="JAGFBR010000019">
    <property type="protein sequence ID" value="KAH0448025.1"/>
    <property type="molecule type" value="Genomic_DNA"/>
</dbReference>
<dbReference type="InterPro" id="IPR011990">
    <property type="entry name" value="TPR-like_helical_dom_sf"/>
</dbReference>
<dbReference type="InterPro" id="IPR018834">
    <property type="entry name" value="DNA/RNA-bd_Est1-type"/>
</dbReference>
<dbReference type="PANTHER" id="PTHR15696:SF25">
    <property type="entry name" value="OS08G0305300 PROTEIN"/>
    <property type="match status" value="1"/>
</dbReference>
<dbReference type="Pfam" id="PF10374">
    <property type="entry name" value="EST1"/>
    <property type="match status" value="1"/>
</dbReference>
<dbReference type="AlphaFoldDB" id="A0AAV7FXE5"/>
<dbReference type="GO" id="GO:0042162">
    <property type="term" value="F:telomeric DNA binding"/>
    <property type="evidence" value="ECO:0007669"/>
    <property type="project" value="TreeGrafter"/>
</dbReference>
<accession>A0AAV7FXE5</accession>
<organism evidence="4 5">
    <name type="scientific">Dendrobium chrysotoxum</name>
    <name type="common">Orchid</name>
    <dbReference type="NCBI Taxonomy" id="161865"/>
    <lineage>
        <taxon>Eukaryota</taxon>
        <taxon>Viridiplantae</taxon>
        <taxon>Streptophyta</taxon>
        <taxon>Embryophyta</taxon>
        <taxon>Tracheophyta</taxon>
        <taxon>Spermatophyta</taxon>
        <taxon>Magnoliopsida</taxon>
        <taxon>Liliopsida</taxon>
        <taxon>Asparagales</taxon>
        <taxon>Orchidaceae</taxon>
        <taxon>Epidendroideae</taxon>
        <taxon>Malaxideae</taxon>
        <taxon>Dendrobiinae</taxon>
        <taxon>Dendrobium</taxon>
    </lineage>
</organism>
<evidence type="ECO:0000313" key="5">
    <source>
        <dbReference type="Proteomes" id="UP000775213"/>
    </source>
</evidence>
<keyword evidence="1" id="KW-0677">Repeat</keyword>
<dbReference type="FunFam" id="1.25.40.10:FF:000225">
    <property type="entry name" value="Protein SMG7"/>
    <property type="match status" value="1"/>
</dbReference>
<evidence type="ECO:0000259" key="2">
    <source>
        <dbReference type="Pfam" id="PF10373"/>
    </source>
</evidence>
<evidence type="ECO:0000313" key="4">
    <source>
        <dbReference type="EMBL" id="KAH0448025.1"/>
    </source>
</evidence>
<evidence type="ECO:0000259" key="3">
    <source>
        <dbReference type="Pfam" id="PF10374"/>
    </source>
</evidence>
<feature type="domain" description="Telomerase activating protein Est1-like N-terminal" evidence="3">
    <location>
        <begin position="104"/>
        <end position="226"/>
    </location>
</feature>
<dbReference type="PANTHER" id="PTHR15696">
    <property type="entry name" value="SMG-7 SUPPRESSOR WITH MORPHOLOGICAL EFFECT ON GENITALIA PROTEIN 7"/>
    <property type="match status" value="1"/>
</dbReference>
<dbReference type="Proteomes" id="UP000775213">
    <property type="component" value="Unassembled WGS sequence"/>
</dbReference>
<dbReference type="GO" id="GO:0000184">
    <property type="term" value="P:nuclear-transcribed mRNA catabolic process, nonsense-mediated decay"/>
    <property type="evidence" value="ECO:0007669"/>
    <property type="project" value="TreeGrafter"/>
</dbReference>
<dbReference type="InterPro" id="IPR045153">
    <property type="entry name" value="Est1/Ebs1-like"/>
</dbReference>